<evidence type="ECO:0000256" key="6">
    <source>
        <dbReference type="SAM" id="Phobius"/>
    </source>
</evidence>
<dbReference type="Pfam" id="PF00482">
    <property type="entry name" value="T2SSF"/>
    <property type="match status" value="1"/>
</dbReference>
<name>A0A3E4QW95_9ACTN</name>
<comment type="caution">
    <text evidence="8">The sequence shown here is derived from an EMBL/GenBank/DDBJ whole genome shotgun (WGS) entry which is preliminary data.</text>
</comment>
<dbReference type="GO" id="GO:0005886">
    <property type="term" value="C:plasma membrane"/>
    <property type="evidence" value="ECO:0007669"/>
    <property type="project" value="UniProtKB-SubCell"/>
</dbReference>
<evidence type="ECO:0000259" key="7">
    <source>
        <dbReference type="Pfam" id="PF00482"/>
    </source>
</evidence>
<dbReference type="EMBL" id="QSRJ01000003">
    <property type="protein sequence ID" value="RGL11188.1"/>
    <property type="molecule type" value="Genomic_DNA"/>
</dbReference>
<keyword evidence="5 6" id="KW-0472">Membrane</keyword>
<dbReference type="InterPro" id="IPR018076">
    <property type="entry name" value="T2SS_GspF_dom"/>
</dbReference>
<organism evidence="8 9">
    <name type="scientific">Collinsella tanakaei</name>
    <dbReference type="NCBI Taxonomy" id="626935"/>
    <lineage>
        <taxon>Bacteria</taxon>
        <taxon>Bacillati</taxon>
        <taxon>Actinomycetota</taxon>
        <taxon>Coriobacteriia</taxon>
        <taxon>Coriobacteriales</taxon>
        <taxon>Coriobacteriaceae</taxon>
        <taxon>Collinsella</taxon>
    </lineage>
</organism>
<accession>A0A3E4QW95</accession>
<dbReference type="PANTHER" id="PTHR35007">
    <property type="entry name" value="INTEGRAL MEMBRANE PROTEIN-RELATED"/>
    <property type="match status" value="1"/>
</dbReference>
<dbReference type="RefSeq" id="WP_117679198.1">
    <property type="nucleotide sequence ID" value="NZ_CALJOO010000102.1"/>
</dbReference>
<evidence type="ECO:0000313" key="8">
    <source>
        <dbReference type="EMBL" id="RGL11188.1"/>
    </source>
</evidence>
<dbReference type="Proteomes" id="UP000260943">
    <property type="component" value="Unassembled WGS sequence"/>
</dbReference>
<proteinExistence type="predicted"/>
<evidence type="ECO:0000256" key="4">
    <source>
        <dbReference type="ARBA" id="ARBA00022989"/>
    </source>
</evidence>
<evidence type="ECO:0000256" key="3">
    <source>
        <dbReference type="ARBA" id="ARBA00022692"/>
    </source>
</evidence>
<comment type="subcellular location">
    <subcellularLocation>
        <location evidence="1">Cell membrane</location>
        <topology evidence="1">Multi-pass membrane protein</topology>
    </subcellularLocation>
</comment>
<dbReference type="AlphaFoldDB" id="A0A3E4QW95"/>
<feature type="transmembrane region" description="Helical" evidence="6">
    <location>
        <begin position="189"/>
        <end position="211"/>
    </location>
</feature>
<gene>
    <name evidence="8" type="ORF">DXC81_03485</name>
</gene>
<evidence type="ECO:0000256" key="2">
    <source>
        <dbReference type="ARBA" id="ARBA00022475"/>
    </source>
</evidence>
<sequence>MDGEWLVFCTALFFGSAIWLASEANERASARAASSVSGLVAQAVRATRGVIDIVRNRIEAWTGSSGVDGAVSLGEASEMIDLICLGLSAGLSFDASLSLYCRERDTKLARRMEQACMSWQIGMQTREEALMDAAADLELRALESFATAVTQALTLGAPLASTLSAQSAECRAAHRAEVERNIERAPVKILIPTGTLILPALLLSIIGPLLAAGGMV</sequence>
<evidence type="ECO:0000256" key="1">
    <source>
        <dbReference type="ARBA" id="ARBA00004651"/>
    </source>
</evidence>
<reference evidence="8 9" key="1">
    <citation type="submission" date="2018-08" db="EMBL/GenBank/DDBJ databases">
        <title>A genome reference for cultivated species of the human gut microbiota.</title>
        <authorList>
            <person name="Zou Y."/>
            <person name="Xue W."/>
            <person name="Luo G."/>
        </authorList>
    </citation>
    <scope>NUCLEOTIDE SEQUENCE [LARGE SCALE GENOMIC DNA]</scope>
    <source>
        <strain evidence="8 9">TF08-14</strain>
    </source>
</reference>
<protein>
    <recommendedName>
        <fullName evidence="7">Type II secretion system protein GspF domain-containing protein</fullName>
    </recommendedName>
</protein>
<dbReference type="PANTHER" id="PTHR35007:SF2">
    <property type="entry name" value="PILUS ASSEMBLE PROTEIN"/>
    <property type="match status" value="1"/>
</dbReference>
<keyword evidence="4 6" id="KW-1133">Transmembrane helix</keyword>
<keyword evidence="3 6" id="KW-0812">Transmembrane</keyword>
<evidence type="ECO:0000256" key="5">
    <source>
        <dbReference type="ARBA" id="ARBA00023136"/>
    </source>
</evidence>
<evidence type="ECO:0000313" key="9">
    <source>
        <dbReference type="Proteomes" id="UP000260943"/>
    </source>
</evidence>
<feature type="domain" description="Type II secretion system protein GspF" evidence="7">
    <location>
        <begin position="80"/>
        <end position="206"/>
    </location>
</feature>
<keyword evidence="2" id="KW-1003">Cell membrane</keyword>